<feature type="transmembrane region" description="Helical" evidence="7">
    <location>
        <begin position="220"/>
        <end position="243"/>
    </location>
</feature>
<feature type="domain" description="EccD-like transmembrane" evidence="8">
    <location>
        <begin position="113"/>
        <end position="438"/>
    </location>
</feature>
<dbReference type="AlphaFoldDB" id="A0A4R5BG66"/>
<dbReference type="InterPro" id="IPR044049">
    <property type="entry name" value="EccD_transm"/>
</dbReference>
<dbReference type="InterPro" id="IPR006707">
    <property type="entry name" value="T7SS_EccD"/>
</dbReference>
<organism evidence="9 10">
    <name type="scientific">Actinomadura darangshiensis</name>
    <dbReference type="NCBI Taxonomy" id="705336"/>
    <lineage>
        <taxon>Bacteria</taxon>
        <taxon>Bacillati</taxon>
        <taxon>Actinomycetota</taxon>
        <taxon>Actinomycetes</taxon>
        <taxon>Streptosporangiales</taxon>
        <taxon>Thermomonosporaceae</taxon>
        <taxon>Actinomadura</taxon>
    </lineage>
</organism>
<keyword evidence="6 7" id="KW-0472">Membrane</keyword>
<keyword evidence="5 7" id="KW-1133">Transmembrane helix</keyword>
<feature type="transmembrane region" description="Helical" evidence="7">
    <location>
        <begin position="374"/>
        <end position="397"/>
    </location>
</feature>
<comment type="similarity">
    <text evidence="2">Belongs to the EccD/Snm4 family.</text>
</comment>
<dbReference type="Pfam" id="PF08817">
    <property type="entry name" value="YukD"/>
    <property type="match status" value="1"/>
</dbReference>
<keyword evidence="3" id="KW-1003">Cell membrane</keyword>
<dbReference type="Gene3D" id="3.10.20.90">
    <property type="entry name" value="Phosphatidylinositol 3-kinase Catalytic Subunit, Chain A, domain 1"/>
    <property type="match status" value="1"/>
</dbReference>
<name>A0A4R5BG66_9ACTN</name>
<evidence type="ECO:0000256" key="2">
    <source>
        <dbReference type="ARBA" id="ARBA00006162"/>
    </source>
</evidence>
<evidence type="ECO:0000313" key="10">
    <source>
        <dbReference type="Proteomes" id="UP000295578"/>
    </source>
</evidence>
<evidence type="ECO:0000256" key="3">
    <source>
        <dbReference type="ARBA" id="ARBA00022475"/>
    </source>
</evidence>
<dbReference type="InterPro" id="IPR024962">
    <property type="entry name" value="YukD-like"/>
</dbReference>
<comment type="subcellular location">
    <subcellularLocation>
        <location evidence="1">Cell membrane</location>
        <topology evidence="1">Multi-pass membrane protein</topology>
    </subcellularLocation>
</comment>
<keyword evidence="10" id="KW-1185">Reference proteome</keyword>
<evidence type="ECO:0000256" key="1">
    <source>
        <dbReference type="ARBA" id="ARBA00004651"/>
    </source>
</evidence>
<reference evidence="9 10" key="1">
    <citation type="submission" date="2019-03" db="EMBL/GenBank/DDBJ databases">
        <title>Draft genome sequences of novel Actinobacteria.</title>
        <authorList>
            <person name="Sahin N."/>
            <person name="Ay H."/>
            <person name="Saygin H."/>
        </authorList>
    </citation>
    <scope>NUCLEOTIDE SEQUENCE [LARGE SCALE GENOMIC DNA]</scope>
    <source>
        <strain evidence="9 10">DSM 45941</strain>
    </source>
</reference>
<dbReference type="Proteomes" id="UP000295578">
    <property type="component" value="Unassembled WGS sequence"/>
</dbReference>
<keyword evidence="4 7" id="KW-0812">Transmembrane</keyword>
<feature type="transmembrane region" description="Helical" evidence="7">
    <location>
        <begin position="418"/>
        <end position="438"/>
    </location>
</feature>
<dbReference type="GO" id="GO:0005886">
    <property type="term" value="C:plasma membrane"/>
    <property type="evidence" value="ECO:0007669"/>
    <property type="project" value="UniProtKB-SubCell"/>
</dbReference>
<accession>A0A4R5BG66</accession>
<sequence length="441" mass="44749">MSAWSKVTVVGETRRVDMVLPAHAPLGVMMPDVLELLGDPVLSPPRLRHLVTSTGEVLDPAASLADRRVPDGAVLRLLHADEPLPAPVVHEMPEVVGDATAGRPWSWNPAAARWTATAAFTALLFAASLVARAVLPAGAGHWVLSAAALPALLGGVVASGGRREPLGIAITFGGGAIAMPAVWAAADAWGWPVWVRWGGVVLVAAVLLALLGLTSPLGRGGLIGGGTMAVFGATAAVCGTLGLDTPRTAAVLTLGCVVLLSTVLRLALSLSGLASLDDRRSAGDPVLRGDVMRALDGAHRSMSIAIGSIAVAAAVAGLGALSRFDGYTAALAGLLALVVAGRARVFPLVAEKVALLAAAVTVVIGLAVRCAGEFAWGAAPALGLLGAALVVPAVVLAGERPEHVRARLRQAMNRVETVALVAIIPVVLGTFGTFERLLGTF</sequence>
<evidence type="ECO:0000313" key="9">
    <source>
        <dbReference type="EMBL" id="TDD85598.1"/>
    </source>
</evidence>
<dbReference type="OrthoDB" id="3326149at2"/>
<dbReference type="Pfam" id="PF19053">
    <property type="entry name" value="EccD"/>
    <property type="match status" value="1"/>
</dbReference>
<feature type="transmembrane region" description="Helical" evidence="7">
    <location>
        <begin position="249"/>
        <end position="270"/>
    </location>
</feature>
<feature type="transmembrane region" description="Helical" evidence="7">
    <location>
        <begin position="327"/>
        <end position="346"/>
    </location>
</feature>
<dbReference type="EMBL" id="SMKY01000035">
    <property type="protein sequence ID" value="TDD85598.1"/>
    <property type="molecule type" value="Genomic_DNA"/>
</dbReference>
<evidence type="ECO:0000256" key="6">
    <source>
        <dbReference type="ARBA" id="ARBA00023136"/>
    </source>
</evidence>
<evidence type="ECO:0000256" key="4">
    <source>
        <dbReference type="ARBA" id="ARBA00022692"/>
    </source>
</evidence>
<gene>
    <name evidence="9" type="primary">eccD</name>
    <name evidence="9" type="ORF">E1293_10860</name>
</gene>
<feature type="transmembrane region" description="Helical" evidence="7">
    <location>
        <begin position="191"/>
        <end position="213"/>
    </location>
</feature>
<feature type="transmembrane region" description="Helical" evidence="7">
    <location>
        <begin position="166"/>
        <end position="185"/>
    </location>
</feature>
<dbReference type="NCBIfam" id="TIGR03920">
    <property type="entry name" value="T7SS_EccD"/>
    <property type="match status" value="1"/>
</dbReference>
<feature type="transmembrane region" description="Helical" evidence="7">
    <location>
        <begin position="141"/>
        <end position="159"/>
    </location>
</feature>
<proteinExistence type="inferred from homology"/>
<feature type="transmembrane region" description="Helical" evidence="7">
    <location>
        <begin position="353"/>
        <end position="368"/>
    </location>
</feature>
<comment type="caution">
    <text evidence="9">The sequence shown here is derived from an EMBL/GenBank/DDBJ whole genome shotgun (WGS) entry which is preliminary data.</text>
</comment>
<feature type="transmembrane region" description="Helical" evidence="7">
    <location>
        <begin position="302"/>
        <end position="321"/>
    </location>
</feature>
<protein>
    <submittedName>
        <fullName evidence="9">Type VII secretion integral membrane protein EccD</fullName>
    </submittedName>
</protein>
<evidence type="ECO:0000256" key="5">
    <source>
        <dbReference type="ARBA" id="ARBA00022989"/>
    </source>
</evidence>
<feature type="transmembrane region" description="Helical" evidence="7">
    <location>
        <begin position="114"/>
        <end position="135"/>
    </location>
</feature>
<evidence type="ECO:0000259" key="8">
    <source>
        <dbReference type="Pfam" id="PF19053"/>
    </source>
</evidence>
<evidence type="ECO:0000256" key="7">
    <source>
        <dbReference type="SAM" id="Phobius"/>
    </source>
</evidence>